<dbReference type="InterPro" id="IPR036116">
    <property type="entry name" value="FN3_sf"/>
</dbReference>
<dbReference type="InterPro" id="IPR006311">
    <property type="entry name" value="TAT_signal"/>
</dbReference>
<comment type="caution">
    <text evidence="3">The sequence shown here is derived from an EMBL/GenBank/DDBJ whole genome shotgun (WGS) entry which is preliminary data.</text>
</comment>
<dbReference type="RefSeq" id="WP_398279415.1">
    <property type="nucleotide sequence ID" value="NZ_JBITLV010000003.1"/>
</dbReference>
<feature type="compositionally biased region" description="Low complexity" evidence="1">
    <location>
        <begin position="30"/>
        <end position="50"/>
    </location>
</feature>
<feature type="region of interest" description="Disordered" evidence="1">
    <location>
        <begin position="30"/>
        <end position="55"/>
    </location>
</feature>
<proteinExistence type="predicted"/>
<keyword evidence="4" id="KW-1185">Reference proteome</keyword>
<protein>
    <recommendedName>
        <fullName evidence="5">Fibronectin type-III domain-containing protein</fullName>
    </recommendedName>
</protein>
<dbReference type="EMBL" id="JBITLV010000003">
    <property type="protein sequence ID" value="MFI7587537.1"/>
    <property type="molecule type" value="Genomic_DNA"/>
</dbReference>
<organism evidence="3 4">
    <name type="scientific">Spongisporangium articulatum</name>
    <dbReference type="NCBI Taxonomy" id="3362603"/>
    <lineage>
        <taxon>Bacteria</taxon>
        <taxon>Bacillati</taxon>
        <taxon>Actinomycetota</taxon>
        <taxon>Actinomycetes</taxon>
        <taxon>Kineosporiales</taxon>
        <taxon>Kineosporiaceae</taxon>
        <taxon>Spongisporangium</taxon>
    </lineage>
</organism>
<feature type="signal peptide" evidence="2">
    <location>
        <begin position="1"/>
        <end position="22"/>
    </location>
</feature>
<evidence type="ECO:0000313" key="3">
    <source>
        <dbReference type="EMBL" id="MFI7587537.1"/>
    </source>
</evidence>
<dbReference type="InterPro" id="IPR013783">
    <property type="entry name" value="Ig-like_fold"/>
</dbReference>
<dbReference type="InterPro" id="IPR011047">
    <property type="entry name" value="Quinoprotein_ADH-like_sf"/>
</dbReference>
<dbReference type="SUPFAM" id="SSF50998">
    <property type="entry name" value="Quinoprotein alcohol dehydrogenase-like"/>
    <property type="match status" value="1"/>
</dbReference>
<accession>A0ABW8API4</accession>
<evidence type="ECO:0008006" key="5">
    <source>
        <dbReference type="Google" id="ProtNLM"/>
    </source>
</evidence>
<dbReference type="PROSITE" id="PS51318">
    <property type="entry name" value="TAT"/>
    <property type="match status" value="1"/>
</dbReference>
<evidence type="ECO:0000256" key="1">
    <source>
        <dbReference type="SAM" id="MobiDB-lite"/>
    </source>
</evidence>
<reference evidence="3 4" key="1">
    <citation type="submission" date="2024-10" db="EMBL/GenBank/DDBJ databases">
        <title>The Natural Products Discovery Center: Release of the First 8490 Sequenced Strains for Exploring Actinobacteria Biosynthetic Diversity.</title>
        <authorList>
            <person name="Kalkreuter E."/>
            <person name="Kautsar S.A."/>
            <person name="Yang D."/>
            <person name="Bader C.D."/>
            <person name="Teijaro C.N."/>
            <person name="Fluegel L."/>
            <person name="Davis C.M."/>
            <person name="Simpson J.R."/>
            <person name="Lauterbach L."/>
            <person name="Steele A.D."/>
            <person name="Gui C."/>
            <person name="Meng S."/>
            <person name="Li G."/>
            <person name="Viehrig K."/>
            <person name="Ye F."/>
            <person name="Su P."/>
            <person name="Kiefer A.F."/>
            <person name="Nichols A."/>
            <person name="Cepeda A.J."/>
            <person name="Yan W."/>
            <person name="Fan B."/>
            <person name="Jiang Y."/>
            <person name="Adhikari A."/>
            <person name="Zheng C.-J."/>
            <person name="Schuster L."/>
            <person name="Cowan T.M."/>
            <person name="Smanski M.J."/>
            <person name="Chevrette M.G."/>
            <person name="De Carvalho L.P.S."/>
            <person name="Shen B."/>
        </authorList>
    </citation>
    <scope>NUCLEOTIDE SEQUENCE [LARGE SCALE GENOMIC DNA]</scope>
    <source>
        <strain evidence="3 4">NPDC049639</strain>
    </source>
</reference>
<dbReference type="SUPFAM" id="SSF49265">
    <property type="entry name" value="Fibronectin type III"/>
    <property type="match status" value="1"/>
</dbReference>
<feature type="chain" id="PRO_5046795365" description="Fibronectin type-III domain-containing protein" evidence="2">
    <location>
        <begin position="23"/>
        <end position="563"/>
    </location>
</feature>
<name>A0ABW8API4_9ACTN</name>
<dbReference type="Proteomes" id="UP001612915">
    <property type="component" value="Unassembled WGS sequence"/>
</dbReference>
<evidence type="ECO:0000313" key="4">
    <source>
        <dbReference type="Proteomes" id="UP001612915"/>
    </source>
</evidence>
<sequence>MPSARRPLARALLAVAACAALAAGLAAAPASAGTGTQDTTDTAGTAVQATRSTPATVTGQALPTWQIDGVVWDTVTVGDIVYAVGDFDYARPPGTPTTSDQRVARHNILAFDITTGVITEFDHSLNGPGYRIAASPDGTTVYVGGRFTKVDGKKHNHLAAFDVATGELVNGFKAGAGSAVRAIAVSGSTVYVGGQFDSAGGPNGWKSRRGLAAFSRGSGNLTRWRPTMAEGFVKALAVLPGGHRIAVGGSFQRLNGKKKVGIGAVSATTGATRVWKSRPIPARIGERQSYVSDLIVSGAYVYATAVGDGGHWYDGRFAARASDGKLVWLDNCYGASLSGYVTGNVFYSVSHAHDCSSLGAFRETKPKTHYFALAETTYATGTDRSAPSKNSNYKHQPVPSLLHWFPTLNSGTFTGQHQAAWAITGNGRYVALAGEFTKVNFHKQQGLTRFAITSIDSGATPKWSKYTVPTPKVSTGKITVSWRRTWDADSPTLTYQLLRQEVGTDAWVPVKTLKASTKPWKLGTATVSDKGVTPGCSYTYRLLISDPEGHSYHRTTTQAVTAR</sequence>
<evidence type="ECO:0000256" key="2">
    <source>
        <dbReference type="SAM" id="SignalP"/>
    </source>
</evidence>
<dbReference type="Gene3D" id="2.60.40.10">
    <property type="entry name" value="Immunoglobulins"/>
    <property type="match status" value="1"/>
</dbReference>
<keyword evidence="2" id="KW-0732">Signal</keyword>
<gene>
    <name evidence="3" type="ORF">ACIB24_10735</name>
</gene>